<protein>
    <recommendedName>
        <fullName evidence="4">Lipocalin</fullName>
    </recommendedName>
</protein>
<keyword evidence="1" id="KW-0732">Signal</keyword>
<proteinExistence type="predicted"/>
<evidence type="ECO:0008006" key="4">
    <source>
        <dbReference type="Google" id="ProtNLM"/>
    </source>
</evidence>
<evidence type="ECO:0000256" key="1">
    <source>
        <dbReference type="SAM" id="SignalP"/>
    </source>
</evidence>
<accession>A0A8J2RQP0</accession>
<reference evidence="2" key="1">
    <citation type="submission" date="2021-11" db="EMBL/GenBank/DDBJ databases">
        <authorList>
            <person name="Schell T."/>
        </authorList>
    </citation>
    <scope>NUCLEOTIDE SEQUENCE</scope>
    <source>
        <strain evidence="2">M5</strain>
    </source>
</reference>
<keyword evidence="3" id="KW-1185">Reference proteome</keyword>
<name>A0A8J2RQP0_9CRUS</name>
<sequence>MKTTLFFLTLILGTLTIRRDPETGEFYEQNPLMEDILHLQWHLKPCKETPPTRPPSPTTTTITEARTINNYYNIFLTLIETSTMIKNPDTGPDSTKWLFGRFGRPSHLSRVLAVCTLEEPFCVVLEYLDYTEI</sequence>
<dbReference type="Proteomes" id="UP000789390">
    <property type="component" value="Unassembled WGS sequence"/>
</dbReference>
<organism evidence="2 3">
    <name type="scientific">Daphnia galeata</name>
    <dbReference type="NCBI Taxonomy" id="27404"/>
    <lineage>
        <taxon>Eukaryota</taxon>
        <taxon>Metazoa</taxon>
        <taxon>Ecdysozoa</taxon>
        <taxon>Arthropoda</taxon>
        <taxon>Crustacea</taxon>
        <taxon>Branchiopoda</taxon>
        <taxon>Diplostraca</taxon>
        <taxon>Cladocera</taxon>
        <taxon>Anomopoda</taxon>
        <taxon>Daphniidae</taxon>
        <taxon>Daphnia</taxon>
    </lineage>
</organism>
<evidence type="ECO:0000313" key="3">
    <source>
        <dbReference type="Proteomes" id="UP000789390"/>
    </source>
</evidence>
<evidence type="ECO:0000313" key="2">
    <source>
        <dbReference type="EMBL" id="CAH0104702.1"/>
    </source>
</evidence>
<comment type="caution">
    <text evidence="2">The sequence shown here is derived from an EMBL/GenBank/DDBJ whole genome shotgun (WGS) entry which is preliminary data.</text>
</comment>
<feature type="signal peptide" evidence="1">
    <location>
        <begin position="1"/>
        <end position="16"/>
    </location>
</feature>
<feature type="chain" id="PRO_5035300094" description="Lipocalin" evidence="1">
    <location>
        <begin position="17"/>
        <end position="133"/>
    </location>
</feature>
<dbReference type="AlphaFoldDB" id="A0A8J2RQP0"/>
<dbReference type="EMBL" id="CAKKLH010000150">
    <property type="protein sequence ID" value="CAH0104702.1"/>
    <property type="molecule type" value="Genomic_DNA"/>
</dbReference>
<gene>
    <name evidence="2" type="ORF">DGAL_LOCUS7616</name>
</gene>